<protein>
    <submittedName>
        <fullName evidence="1">Uncharacterized protein</fullName>
    </submittedName>
</protein>
<dbReference type="EMBL" id="CAADRP010000990">
    <property type="protein sequence ID" value="VFU33975.1"/>
    <property type="molecule type" value="Genomic_DNA"/>
</dbReference>
<name>A0A6N2L361_SALVM</name>
<proteinExistence type="predicted"/>
<evidence type="ECO:0000313" key="1">
    <source>
        <dbReference type="EMBL" id="VFU33975.1"/>
    </source>
</evidence>
<accession>A0A6N2L361</accession>
<dbReference type="AlphaFoldDB" id="A0A6N2L361"/>
<sequence length="118" mass="12789">MCEIGELAKSRRNMGGAEIIEREVELAKMMKREERIIGMEVAPHHHFHNILAILLLLVVGGGCGGFSSSFHPPLIGCFKTASTTATTTFSFKTSLPSSPASTPLVISSSSFPLWCLRI</sequence>
<organism evidence="1">
    <name type="scientific">Salix viminalis</name>
    <name type="common">Common osier</name>
    <name type="synonym">Basket willow</name>
    <dbReference type="NCBI Taxonomy" id="40686"/>
    <lineage>
        <taxon>Eukaryota</taxon>
        <taxon>Viridiplantae</taxon>
        <taxon>Streptophyta</taxon>
        <taxon>Embryophyta</taxon>
        <taxon>Tracheophyta</taxon>
        <taxon>Spermatophyta</taxon>
        <taxon>Magnoliopsida</taxon>
        <taxon>eudicotyledons</taxon>
        <taxon>Gunneridae</taxon>
        <taxon>Pentapetalae</taxon>
        <taxon>rosids</taxon>
        <taxon>fabids</taxon>
        <taxon>Malpighiales</taxon>
        <taxon>Salicaceae</taxon>
        <taxon>Saliceae</taxon>
        <taxon>Salix</taxon>
    </lineage>
</organism>
<gene>
    <name evidence="1" type="ORF">SVIM_LOCUS160653</name>
</gene>
<reference evidence="1" key="1">
    <citation type="submission" date="2019-03" db="EMBL/GenBank/DDBJ databases">
        <authorList>
            <person name="Mank J."/>
            <person name="Almeida P."/>
        </authorList>
    </citation>
    <scope>NUCLEOTIDE SEQUENCE</scope>
    <source>
        <strain evidence="1">78183</strain>
    </source>
</reference>